<proteinExistence type="predicted"/>
<comment type="caution">
    <text evidence="2">The sequence shown here is derived from an EMBL/GenBank/DDBJ whole genome shotgun (WGS) entry which is preliminary data.</text>
</comment>
<organism evidence="2 3">
    <name type="scientific">Burkholderia pseudomallei</name>
    <name type="common">Pseudomonas pseudomallei</name>
    <dbReference type="NCBI Taxonomy" id="28450"/>
    <lineage>
        <taxon>Bacteria</taxon>
        <taxon>Pseudomonadati</taxon>
        <taxon>Pseudomonadota</taxon>
        <taxon>Betaproteobacteria</taxon>
        <taxon>Burkholderiales</taxon>
        <taxon>Burkholderiaceae</taxon>
        <taxon>Burkholderia</taxon>
        <taxon>pseudomallei group</taxon>
    </lineage>
</organism>
<sequence>MRRHDQRQSTRAAPPSARTAAVARAGEARVCRRPSANTHAASTRAP</sequence>
<dbReference type="AlphaFoldDB" id="A0AAX0UEQ3"/>
<evidence type="ECO:0000313" key="3">
    <source>
        <dbReference type="Proteomes" id="UP000231878"/>
    </source>
</evidence>
<accession>A0AAX0UEQ3</accession>
<feature type="region of interest" description="Disordered" evidence="1">
    <location>
        <begin position="1"/>
        <end position="46"/>
    </location>
</feature>
<evidence type="ECO:0000313" key="2">
    <source>
        <dbReference type="EMBL" id="PJO66966.1"/>
    </source>
</evidence>
<reference evidence="2 3" key="1">
    <citation type="submission" date="2017-11" db="EMBL/GenBank/DDBJ databases">
        <title>Molecular characterization of Burkholderia pseudomallei and closely related isolates from Vietnam.</title>
        <authorList>
            <person name="Ustinov D.V."/>
            <person name="Antonov A.S."/>
            <person name="Avdusheva E.F."/>
            <person name="Shpak I.M."/>
            <person name="Zakharova I.B."/>
            <person name="Thi L.A."/>
            <person name="Teteryatnikova N."/>
            <person name="Lopasteyskaya Y.A."/>
            <person name="Kuzyutina J.A."/>
            <person name="Ngo T.N."/>
            <person name="Victorov D.V."/>
        </authorList>
    </citation>
    <scope>NUCLEOTIDE SEQUENCE [LARGE SCALE GENOMIC DNA]</scope>
    <source>
        <strain evidence="2 3">V1512</strain>
    </source>
</reference>
<protein>
    <submittedName>
        <fullName evidence="2">2-octaprenylphenol hydroxylase</fullName>
    </submittedName>
</protein>
<gene>
    <name evidence="2" type="ORF">CWD88_07965</name>
</gene>
<feature type="compositionally biased region" description="Low complexity" evidence="1">
    <location>
        <begin position="9"/>
        <end position="25"/>
    </location>
</feature>
<evidence type="ECO:0000256" key="1">
    <source>
        <dbReference type="SAM" id="MobiDB-lite"/>
    </source>
</evidence>
<name>A0AAX0UEQ3_BURPE</name>
<feature type="compositionally biased region" description="Polar residues" evidence="1">
    <location>
        <begin position="35"/>
        <end position="46"/>
    </location>
</feature>
<dbReference type="EMBL" id="PHRB01000005">
    <property type="protein sequence ID" value="PJO66966.1"/>
    <property type="molecule type" value="Genomic_DNA"/>
</dbReference>
<dbReference type="Proteomes" id="UP000231878">
    <property type="component" value="Unassembled WGS sequence"/>
</dbReference>